<evidence type="ECO:0000259" key="7">
    <source>
        <dbReference type="Pfam" id="PF02668"/>
    </source>
</evidence>
<feature type="domain" description="TauD/TfdA-like" evidence="7">
    <location>
        <begin position="7"/>
        <end position="91"/>
    </location>
</feature>
<keyword evidence="3" id="KW-0479">Metal-binding</keyword>
<evidence type="ECO:0000256" key="4">
    <source>
        <dbReference type="ARBA" id="ARBA00022964"/>
    </source>
</evidence>
<proteinExistence type="inferred from homology"/>
<dbReference type="GO" id="GO:0051213">
    <property type="term" value="F:dioxygenase activity"/>
    <property type="evidence" value="ECO:0007669"/>
    <property type="project" value="UniProtKB-KW"/>
</dbReference>
<keyword evidence="5" id="KW-0560">Oxidoreductase</keyword>
<gene>
    <name evidence="8" type="ORF">FSP39_006076</name>
</gene>
<dbReference type="Pfam" id="PF02668">
    <property type="entry name" value="TauD"/>
    <property type="match status" value="1"/>
</dbReference>
<dbReference type="PANTHER" id="PTHR10696:SF25">
    <property type="entry name" value="OXIDOREDUCTASE AIM17-RELATED"/>
    <property type="match status" value="1"/>
</dbReference>
<keyword evidence="6" id="KW-0408">Iron</keyword>
<organism evidence="8 9">
    <name type="scientific">Pinctada imbricata</name>
    <name type="common">Atlantic pearl-oyster</name>
    <name type="synonym">Pinctada martensii</name>
    <dbReference type="NCBI Taxonomy" id="66713"/>
    <lineage>
        <taxon>Eukaryota</taxon>
        <taxon>Metazoa</taxon>
        <taxon>Spiralia</taxon>
        <taxon>Lophotrochozoa</taxon>
        <taxon>Mollusca</taxon>
        <taxon>Bivalvia</taxon>
        <taxon>Autobranchia</taxon>
        <taxon>Pteriomorphia</taxon>
        <taxon>Pterioida</taxon>
        <taxon>Pterioidea</taxon>
        <taxon>Pteriidae</taxon>
        <taxon>Pinctada</taxon>
    </lineage>
</organism>
<reference evidence="8" key="1">
    <citation type="submission" date="2019-08" db="EMBL/GenBank/DDBJ databases">
        <title>The improved chromosome-level genome for the pearl oyster Pinctada fucata martensii using PacBio sequencing and Hi-C.</title>
        <authorList>
            <person name="Zheng Z."/>
        </authorList>
    </citation>
    <scope>NUCLEOTIDE SEQUENCE</scope>
    <source>
        <strain evidence="8">ZZ-2019</strain>
        <tissue evidence="8">Adductor muscle</tissue>
    </source>
</reference>
<dbReference type="InterPro" id="IPR042098">
    <property type="entry name" value="TauD-like_sf"/>
</dbReference>
<sequence length="94" mass="10786">FALFQTFDVKLKAEAINLSYSTAALSFHTDLAHYETPPGLQFLHCIEFDQSLQGGETTFIDLFAVAEEFKQQYPEHFETLCKVPATFQRIHAER</sequence>
<dbReference type="GO" id="GO:0046872">
    <property type="term" value="F:metal ion binding"/>
    <property type="evidence" value="ECO:0007669"/>
    <property type="project" value="UniProtKB-KW"/>
</dbReference>
<dbReference type="AlphaFoldDB" id="A0AA89C6Q0"/>
<dbReference type="Gene3D" id="3.60.130.10">
    <property type="entry name" value="Clavaminate synthase-like"/>
    <property type="match status" value="1"/>
</dbReference>
<evidence type="ECO:0000313" key="8">
    <source>
        <dbReference type="EMBL" id="KAK3097065.1"/>
    </source>
</evidence>
<dbReference type="PANTHER" id="PTHR10696">
    <property type="entry name" value="GAMMA-BUTYROBETAINE HYDROXYLASE-RELATED"/>
    <property type="match status" value="1"/>
</dbReference>
<evidence type="ECO:0000313" key="9">
    <source>
        <dbReference type="Proteomes" id="UP001186944"/>
    </source>
</evidence>
<evidence type="ECO:0000256" key="5">
    <source>
        <dbReference type="ARBA" id="ARBA00023002"/>
    </source>
</evidence>
<dbReference type="GO" id="GO:0005739">
    <property type="term" value="C:mitochondrion"/>
    <property type="evidence" value="ECO:0007669"/>
    <property type="project" value="TreeGrafter"/>
</dbReference>
<keyword evidence="4" id="KW-0223">Dioxygenase</keyword>
<comment type="caution">
    <text evidence="8">The sequence shown here is derived from an EMBL/GenBank/DDBJ whole genome shotgun (WGS) entry which is preliminary data.</text>
</comment>
<dbReference type="EMBL" id="VSWD01000007">
    <property type="protein sequence ID" value="KAK3097065.1"/>
    <property type="molecule type" value="Genomic_DNA"/>
</dbReference>
<dbReference type="InterPro" id="IPR050411">
    <property type="entry name" value="AlphaKG_dependent_hydroxylases"/>
</dbReference>
<comment type="similarity">
    <text evidence="2">Belongs to the gamma-BBH/TMLD family.</text>
</comment>
<name>A0AA89C6Q0_PINIB</name>
<dbReference type="GO" id="GO:0045329">
    <property type="term" value="P:carnitine biosynthetic process"/>
    <property type="evidence" value="ECO:0007669"/>
    <property type="project" value="TreeGrafter"/>
</dbReference>
<protein>
    <recommendedName>
        <fullName evidence="7">TauD/TfdA-like domain-containing protein</fullName>
    </recommendedName>
</protein>
<evidence type="ECO:0000256" key="3">
    <source>
        <dbReference type="ARBA" id="ARBA00022723"/>
    </source>
</evidence>
<dbReference type="InterPro" id="IPR003819">
    <property type="entry name" value="TauD/TfdA-like"/>
</dbReference>
<evidence type="ECO:0000256" key="1">
    <source>
        <dbReference type="ARBA" id="ARBA00001954"/>
    </source>
</evidence>
<dbReference type="SUPFAM" id="SSF51197">
    <property type="entry name" value="Clavaminate synthase-like"/>
    <property type="match status" value="1"/>
</dbReference>
<evidence type="ECO:0000256" key="2">
    <source>
        <dbReference type="ARBA" id="ARBA00008654"/>
    </source>
</evidence>
<comment type="cofactor">
    <cofactor evidence="1">
        <name>Fe(2+)</name>
        <dbReference type="ChEBI" id="CHEBI:29033"/>
    </cofactor>
</comment>
<dbReference type="Proteomes" id="UP001186944">
    <property type="component" value="Unassembled WGS sequence"/>
</dbReference>
<evidence type="ECO:0000256" key="6">
    <source>
        <dbReference type="ARBA" id="ARBA00023004"/>
    </source>
</evidence>
<keyword evidence="9" id="KW-1185">Reference proteome</keyword>
<accession>A0AA89C6Q0</accession>
<feature type="non-terminal residue" evidence="8">
    <location>
        <position position="1"/>
    </location>
</feature>